<keyword evidence="2" id="KW-1185">Reference proteome</keyword>
<evidence type="ECO:0000313" key="1">
    <source>
        <dbReference type="EMBL" id="OBV37808.1"/>
    </source>
</evidence>
<dbReference type="EMBL" id="LOCQ01000059">
    <property type="protein sequence ID" value="OBV37808.1"/>
    <property type="molecule type" value="Genomic_DNA"/>
</dbReference>
<dbReference type="RefSeq" id="WP_065309355.1">
    <property type="nucleotide sequence ID" value="NZ_LOCQ01000059.1"/>
</dbReference>
<dbReference type="OrthoDB" id="8759851at2"/>
<name>A0A1A7C0F5_9BURK</name>
<sequence length="71" mass="7876">MYARIGKQEEHRIVGAGKNVFVALNRKLKLRIEHRRDGSIKGELVMVVPGRVPPDGSIGGEEVAALQFPQR</sequence>
<protein>
    <submittedName>
        <fullName evidence="1">Uncharacterized protein</fullName>
    </submittedName>
</protein>
<organism evidence="1 2">
    <name type="scientific">Janthinobacterium psychrotolerans</name>
    <dbReference type="NCBI Taxonomy" id="1747903"/>
    <lineage>
        <taxon>Bacteria</taxon>
        <taxon>Pseudomonadati</taxon>
        <taxon>Pseudomonadota</taxon>
        <taxon>Betaproteobacteria</taxon>
        <taxon>Burkholderiales</taxon>
        <taxon>Oxalobacteraceae</taxon>
        <taxon>Janthinobacterium</taxon>
    </lineage>
</organism>
<accession>A0A1A7C0F5</accession>
<dbReference type="AlphaFoldDB" id="A0A1A7C0F5"/>
<gene>
    <name evidence="1" type="ORF">ASR47_100480</name>
</gene>
<comment type="caution">
    <text evidence="1">The sequence shown here is derived from an EMBL/GenBank/DDBJ whole genome shotgun (WGS) entry which is preliminary data.</text>
</comment>
<proteinExistence type="predicted"/>
<dbReference type="Proteomes" id="UP000092713">
    <property type="component" value="Unassembled WGS sequence"/>
</dbReference>
<reference evidence="1 2" key="1">
    <citation type="submission" date="2016-04" db="EMBL/GenBank/DDBJ databases">
        <title>Draft genome sequence of Janthinobacterium psychrotolerans sp. nov., isolated from freshwater sediments in Denmark.</title>
        <authorList>
            <person name="Gong X."/>
            <person name="Skrivergaard S."/>
            <person name="Korsgaard B.S."/>
            <person name="Schreiber L."/>
            <person name="Marshall I.P."/>
            <person name="Finster K."/>
            <person name="Schramm A."/>
        </authorList>
    </citation>
    <scope>NUCLEOTIDE SEQUENCE [LARGE SCALE GENOMIC DNA]</scope>
    <source>
        <strain evidence="1 2">S3-2</strain>
    </source>
</reference>
<evidence type="ECO:0000313" key="2">
    <source>
        <dbReference type="Proteomes" id="UP000092713"/>
    </source>
</evidence>